<evidence type="ECO:0000259" key="6">
    <source>
        <dbReference type="Pfam" id="PF24762"/>
    </source>
</evidence>
<dbReference type="GO" id="GO:0035721">
    <property type="term" value="P:intraciliary retrograde transport"/>
    <property type="evidence" value="ECO:0007669"/>
    <property type="project" value="TreeGrafter"/>
</dbReference>
<reference evidence="8" key="1">
    <citation type="submission" date="2016-06" db="UniProtKB">
        <authorList>
            <consortium name="WormBaseParasite"/>
        </authorList>
    </citation>
    <scope>IDENTIFICATION</scope>
</reference>
<dbReference type="WBParaSite" id="TCNE_0001510201-mRNA-1">
    <property type="protein sequence ID" value="TCNE_0001510201-mRNA-1"/>
    <property type="gene ID" value="TCNE_0001510201"/>
</dbReference>
<keyword evidence="3" id="KW-0677">Repeat</keyword>
<dbReference type="Gene3D" id="1.25.40.470">
    <property type="match status" value="1"/>
</dbReference>
<dbReference type="InterPro" id="IPR056168">
    <property type="entry name" value="TPR_IF140/IFT172/WDR19"/>
</dbReference>
<evidence type="ECO:0000256" key="1">
    <source>
        <dbReference type="ARBA" id="ARBA00004138"/>
    </source>
</evidence>
<dbReference type="PANTHER" id="PTHR15722">
    <property type="entry name" value="IFT140/172-RELATED"/>
    <property type="match status" value="1"/>
</dbReference>
<dbReference type="FunFam" id="1.25.40.470:FF:000028">
    <property type="entry name" value="Intraflagellar transport protein 140-like protein"/>
    <property type="match status" value="1"/>
</dbReference>
<dbReference type="AlphaFoldDB" id="A0A183V2Y2"/>
<dbReference type="Pfam" id="PF24762">
    <property type="entry name" value="TPR_IF140-IFT172"/>
    <property type="match status" value="1"/>
</dbReference>
<dbReference type="GO" id="GO:0036064">
    <property type="term" value="C:ciliary basal body"/>
    <property type="evidence" value="ECO:0007669"/>
    <property type="project" value="TreeGrafter"/>
</dbReference>
<evidence type="ECO:0000313" key="7">
    <source>
        <dbReference type="Proteomes" id="UP000050794"/>
    </source>
</evidence>
<evidence type="ECO:0000256" key="5">
    <source>
        <dbReference type="ARBA" id="ARBA00023273"/>
    </source>
</evidence>
<comment type="subcellular location">
    <subcellularLocation>
        <location evidence="1">Cell projection</location>
        <location evidence="1">Cilium</location>
    </subcellularLocation>
</comment>
<evidence type="ECO:0000256" key="3">
    <source>
        <dbReference type="ARBA" id="ARBA00022737"/>
    </source>
</evidence>
<name>A0A183V2Y2_TOXCA</name>
<proteinExistence type="predicted"/>
<feature type="domain" description="IF140/IFT172/WDR19 TPR" evidence="6">
    <location>
        <begin position="18"/>
        <end position="342"/>
    </location>
</feature>
<dbReference type="SUPFAM" id="SSF81901">
    <property type="entry name" value="HCP-like"/>
    <property type="match status" value="1"/>
</dbReference>
<keyword evidence="4" id="KW-0969">Cilium</keyword>
<keyword evidence="7" id="KW-1185">Reference proteome</keyword>
<evidence type="ECO:0000256" key="2">
    <source>
        <dbReference type="ARBA" id="ARBA00022574"/>
    </source>
</evidence>
<accession>A0A183V2Y2</accession>
<dbReference type="Proteomes" id="UP000050794">
    <property type="component" value="Unassembled WGS sequence"/>
</dbReference>
<keyword evidence="5" id="KW-0966">Cell projection</keyword>
<evidence type="ECO:0000256" key="4">
    <source>
        <dbReference type="ARBA" id="ARBA00023069"/>
    </source>
</evidence>
<dbReference type="PANTHER" id="PTHR15722:SF7">
    <property type="entry name" value="INTRAFLAGELLAR TRANSPORT PROTEIN 140 HOMOLOG"/>
    <property type="match status" value="1"/>
</dbReference>
<dbReference type="GO" id="GO:0005930">
    <property type="term" value="C:axoneme"/>
    <property type="evidence" value="ECO:0007669"/>
    <property type="project" value="TreeGrafter"/>
</dbReference>
<keyword evidence="2" id="KW-0853">WD repeat</keyword>
<organism evidence="7 8">
    <name type="scientific">Toxocara canis</name>
    <name type="common">Canine roundworm</name>
    <dbReference type="NCBI Taxonomy" id="6265"/>
    <lineage>
        <taxon>Eukaryota</taxon>
        <taxon>Metazoa</taxon>
        <taxon>Ecdysozoa</taxon>
        <taxon>Nematoda</taxon>
        <taxon>Chromadorea</taxon>
        <taxon>Rhabditida</taxon>
        <taxon>Spirurina</taxon>
        <taxon>Ascaridomorpha</taxon>
        <taxon>Ascaridoidea</taxon>
        <taxon>Toxocaridae</taxon>
        <taxon>Toxocara</taxon>
    </lineage>
</organism>
<protein>
    <submittedName>
        <fullName evidence="8">TPR_REGION domain-containing protein</fullName>
    </submittedName>
</protein>
<dbReference type="GO" id="GO:0030991">
    <property type="term" value="C:intraciliary transport particle A"/>
    <property type="evidence" value="ECO:0007669"/>
    <property type="project" value="TreeGrafter"/>
</dbReference>
<evidence type="ECO:0000313" key="8">
    <source>
        <dbReference type="WBParaSite" id="TCNE_0001510201-mRNA-1"/>
    </source>
</evidence>
<sequence>LYSYFSGDRFVYPELDFSESVWEHMAQMCVKTRRLDVALVCLGNMGHARGARALRKAMKSGAPQEVQVAILAIQLGLIVSSALLVPGLYIEEARSLFASCGRYDLVNRLLQSHNQWNSNSKLTIVGNRCRRNLIQAFEVAEHNDRIHLRNTYYAYAKYLESLGANEGAIENYEKSDTQRFEVPRMLFDDPKVLETYVKKRRDPNLQRWWAQYLESIGDLDGARGFYYASKDYLSVVRLFCYNGCIKEACSSATEVANTTADKAACYHLGRYFENEGDMNSAVHFFTKAHAYSSAIRLARDHGMKDKLANLALMAGGSDLVEAARYYEDIPGQADKAVMLYHKVRR</sequence>